<evidence type="ECO:0000256" key="3">
    <source>
        <dbReference type="ARBA" id="ARBA00023163"/>
    </source>
</evidence>
<dbReference type="InterPro" id="IPR001789">
    <property type="entry name" value="Sig_transdc_resp-reg_receiver"/>
</dbReference>
<dbReference type="Proteomes" id="UP001604002">
    <property type="component" value="Unassembled WGS sequence"/>
</dbReference>
<dbReference type="InterPro" id="IPR050595">
    <property type="entry name" value="Bact_response_regulator"/>
</dbReference>
<keyword evidence="1 4" id="KW-0597">Phosphoprotein</keyword>
<dbReference type="RefSeq" id="WP_393993612.1">
    <property type="nucleotide sequence ID" value="NZ_JBAFVH010000009.1"/>
</dbReference>
<gene>
    <name evidence="6" type="ORF">V5F32_17260</name>
</gene>
<evidence type="ECO:0000313" key="6">
    <source>
        <dbReference type="EMBL" id="MFG1373928.1"/>
    </source>
</evidence>
<name>A0ABW6ZZ68_9HYPH</name>
<evidence type="ECO:0000313" key="7">
    <source>
        <dbReference type="Proteomes" id="UP001604002"/>
    </source>
</evidence>
<dbReference type="SUPFAM" id="SSF52172">
    <property type="entry name" value="CheY-like"/>
    <property type="match status" value="1"/>
</dbReference>
<keyword evidence="3" id="KW-0804">Transcription</keyword>
<keyword evidence="2" id="KW-0805">Transcription regulation</keyword>
<keyword evidence="7" id="KW-1185">Reference proteome</keyword>
<evidence type="ECO:0000256" key="4">
    <source>
        <dbReference type="PROSITE-ProRule" id="PRU00169"/>
    </source>
</evidence>
<accession>A0ABW6ZZ68</accession>
<dbReference type="InterPro" id="IPR011006">
    <property type="entry name" value="CheY-like_superfamily"/>
</dbReference>
<evidence type="ECO:0000256" key="2">
    <source>
        <dbReference type="ARBA" id="ARBA00023015"/>
    </source>
</evidence>
<organism evidence="6 7">
    <name type="scientific">Xanthobacter oligotrophicus</name>
    <dbReference type="NCBI Taxonomy" id="2607286"/>
    <lineage>
        <taxon>Bacteria</taxon>
        <taxon>Pseudomonadati</taxon>
        <taxon>Pseudomonadota</taxon>
        <taxon>Alphaproteobacteria</taxon>
        <taxon>Hyphomicrobiales</taxon>
        <taxon>Xanthobacteraceae</taxon>
        <taxon>Xanthobacter</taxon>
    </lineage>
</organism>
<dbReference type="SMART" id="SM00448">
    <property type="entry name" value="REC"/>
    <property type="match status" value="1"/>
</dbReference>
<reference evidence="6 7" key="1">
    <citation type="submission" date="2024-02" db="EMBL/GenBank/DDBJ databases">
        <title>Expansion and revision of Xanthobacter and proposal of Roseixanthobacter gen. nov.</title>
        <authorList>
            <person name="Soltysiak M.P.M."/>
            <person name="Jalihal A."/>
            <person name="Ory A."/>
            <person name="Chrisophersen C."/>
            <person name="Lee A.D."/>
            <person name="Boulton J."/>
            <person name="Springer M."/>
        </authorList>
    </citation>
    <scope>NUCLEOTIDE SEQUENCE [LARGE SCALE GENOMIC DNA]</scope>
    <source>
        <strain evidence="6 7">23A</strain>
    </source>
</reference>
<proteinExistence type="predicted"/>
<dbReference type="PANTHER" id="PTHR44591:SF3">
    <property type="entry name" value="RESPONSE REGULATORY DOMAIN-CONTAINING PROTEIN"/>
    <property type="match status" value="1"/>
</dbReference>
<protein>
    <submittedName>
        <fullName evidence="6">Response regulator</fullName>
    </submittedName>
</protein>
<dbReference type="Pfam" id="PF00072">
    <property type="entry name" value="Response_reg"/>
    <property type="match status" value="1"/>
</dbReference>
<comment type="caution">
    <text evidence="6">The sequence shown here is derived from an EMBL/GenBank/DDBJ whole genome shotgun (WGS) entry which is preliminary data.</text>
</comment>
<sequence length="159" mass="16920">MIPETGPTPQTSAVACTKVLIADDEPNIVVSLEFMMKREGFDVLVARDGRQALDTIRREHPRLVLLDATMPGMSGFDVCEAVRADADVRSTCIVMLTAKGRETDMARGVGAGADAYVTKPFSTRDLVQQVKDMLARDSAARAVAASSAAAGELPKDLPA</sequence>
<dbReference type="Gene3D" id="3.40.50.2300">
    <property type="match status" value="1"/>
</dbReference>
<feature type="modified residue" description="4-aspartylphosphate" evidence="4">
    <location>
        <position position="67"/>
    </location>
</feature>
<dbReference type="PANTHER" id="PTHR44591">
    <property type="entry name" value="STRESS RESPONSE REGULATOR PROTEIN 1"/>
    <property type="match status" value="1"/>
</dbReference>
<evidence type="ECO:0000259" key="5">
    <source>
        <dbReference type="PROSITE" id="PS50110"/>
    </source>
</evidence>
<feature type="domain" description="Response regulatory" evidence="5">
    <location>
        <begin position="18"/>
        <end position="134"/>
    </location>
</feature>
<dbReference type="PROSITE" id="PS50110">
    <property type="entry name" value="RESPONSE_REGULATORY"/>
    <property type="match status" value="1"/>
</dbReference>
<evidence type="ECO:0000256" key="1">
    <source>
        <dbReference type="ARBA" id="ARBA00022553"/>
    </source>
</evidence>
<dbReference type="EMBL" id="JBAFVH010000009">
    <property type="protein sequence ID" value="MFG1373928.1"/>
    <property type="molecule type" value="Genomic_DNA"/>
</dbReference>